<evidence type="ECO:0000313" key="5">
    <source>
        <dbReference type="Proteomes" id="UP000188604"/>
    </source>
</evidence>
<dbReference type="InterPro" id="IPR000182">
    <property type="entry name" value="GNAT_dom"/>
</dbReference>
<dbReference type="Pfam" id="PF13508">
    <property type="entry name" value="Acetyltransf_7"/>
    <property type="match status" value="1"/>
</dbReference>
<dbReference type="PANTHER" id="PTHR43800">
    <property type="entry name" value="PEPTIDYL-LYSINE N-ACETYLTRANSFERASE YJAB"/>
    <property type="match status" value="1"/>
</dbReference>
<dbReference type="SUPFAM" id="SSF55729">
    <property type="entry name" value="Acyl-CoA N-acyltransferases (Nat)"/>
    <property type="match status" value="1"/>
</dbReference>
<evidence type="ECO:0000313" key="4">
    <source>
        <dbReference type="EMBL" id="AQS88060.1"/>
    </source>
</evidence>
<dbReference type="GO" id="GO:0016747">
    <property type="term" value="F:acyltransferase activity, transferring groups other than amino-acyl groups"/>
    <property type="evidence" value="ECO:0007669"/>
    <property type="project" value="InterPro"/>
</dbReference>
<sequence length="185" mass="20178">MSSMALPPKGVVIRLATRDEAILLPTVEKSAAQAFRRYPRLAFVAEGAVLPVASHHRCVEAMTCWVAVAETGGPPVGFLSATVLDADMHVLEMSVAAEWQGRGIGRALLAACRDDATARRLRAVTLTTFRDVPWNAPFYRRQGFRFLSEGEEHARLRADLAAEAADGLAVESRCAMVLPLRKMAY</sequence>
<accession>A0A1U9KQP6</accession>
<dbReference type="AlphaFoldDB" id="A0A1U9KQP6"/>
<name>A0A1U9KQP6_9PROT</name>
<dbReference type="InterPro" id="IPR016181">
    <property type="entry name" value="Acyl_CoA_acyltransferase"/>
</dbReference>
<gene>
    <name evidence="4" type="ORF">A0U93_09000</name>
</gene>
<evidence type="ECO:0000256" key="2">
    <source>
        <dbReference type="ARBA" id="ARBA00023315"/>
    </source>
</evidence>
<dbReference type="PANTHER" id="PTHR43800:SF1">
    <property type="entry name" value="PEPTIDYL-LYSINE N-ACETYLTRANSFERASE YJAB"/>
    <property type="match status" value="1"/>
</dbReference>
<keyword evidence="2" id="KW-0012">Acyltransferase</keyword>
<dbReference type="PROSITE" id="PS51186">
    <property type="entry name" value="GNAT"/>
    <property type="match status" value="1"/>
</dbReference>
<protein>
    <recommendedName>
        <fullName evidence="3">N-acetyltransferase domain-containing protein</fullName>
    </recommendedName>
</protein>
<organism evidence="4 5">
    <name type="scientific">Neoasaia chiangmaiensis</name>
    <dbReference type="NCBI Taxonomy" id="320497"/>
    <lineage>
        <taxon>Bacteria</taxon>
        <taxon>Pseudomonadati</taxon>
        <taxon>Pseudomonadota</taxon>
        <taxon>Alphaproteobacteria</taxon>
        <taxon>Acetobacterales</taxon>
        <taxon>Acetobacteraceae</taxon>
        <taxon>Neoasaia</taxon>
    </lineage>
</organism>
<dbReference type="EMBL" id="CP014691">
    <property type="protein sequence ID" value="AQS88060.1"/>
    <property type="molecule type" value="Genomic_DNA"/>
</dbReference>
<evidence type="ECO:0000259" key="3">
    <source>
        <dbReference type="PROSITE" id="PS51186"/>
    </source>
</evidence>
<evidence type="ECO:0000256" key="1">
    <source>
        <dbReference type="ARBA" id="ARBA00022679"/>
    </source>
</evidence>
<keyword evidence="1" id="KW-0808">Transferase</keyword>
<dbReference type="STRING" id="320497.A0U93_09000"/>
<reference evidence="4 5" key="1">
    <citation type="submission" date="2016-03" db="EMBL/GenBank/DDBJ databases">
        <title>Acetic acid bacteria sequencing.</title>
        <authorList>
            <person name="Brandt J."/>
            <person name="Jakob F."/>
            <person name="Vogel R.F."/>
        </authorList>
    </citation>
    <scope>NUCLEOTIDE SEQUENCE [LARGE SCALE GENOMIC DNA]</scope>
    <source>
        <strain evidence="4 5">NBRC 101099</strain>
    </source>
</reference>
<keyword evidence="5" id="KW-1185">Reference proteome</keyword>
<dbReference type="Gene3D" id="3.40.630.30">
    <property type="match status" value="1"/>
</dbReference>
<dbReference type="CDD" id="cd04301">
    <property type="entry name" value="NAT_SF"/>
    <property type="match status" value="1"/>
</dbReference>
<feature type="domain" description="N-acetyltransferase" evidence="3">
    <location>
        <begin position="22"/>
        <end position="163"/>
    </location>
</feature>
<dbReference type="Proteomes" id="UP000188604">
    <property type="component" value="Chromosome"/>
</dbReference>
<dbReference type="KEGG" id="nch:A0U93_09000"/>
<proteinExistence type="predicted"/>